<dbReference type="RefSeq" id="WP_406698912.1">
    <property type="nucleotide sequence ID" value="NZ_CP155447.1"/>
</dbReference>
<evidence type="ECO:0000256" key="1">
    <source>
        <dbReference type="ARBA" id="ARBA00022679"/>
    </source>
</evidence>
<feature type="domain" description="Protein kinase" evidence="6">
    <location>
        <begin position="99"/>
        <end position="393"/>
    </location>
</feature>
<evidence type="ECO:0000256" key="4">
    <source>
        <dbReference type="ARBA" id="ARBA00022840"/>
    </source>
</evidence>
<dbReference type="EMBL" id="CP155447">
    <property type="protein sequence ID" value="XBH06060.1"/>
    <property type="molecule type" value="Genomic_DNA"/>
</dbReference>
<dbReference type="PANTHER" id="PTHR43289">
    <property type="entry name" value="MITOGEN-ACTIVATED PROTEIN KINASE KINASE KINASE 20-RELATED"/>
    <property type="match status" value="1"/>
</dbReference>
<dbReference type="InterPro" id="IPR000719">
    <property type="entry name" value="Prot_kinase_dom"/>
</dbReference>
<reference evidence="7" key="1">
    <citation type="submission" date="2024-05" db="EMBL/GenBank/DDBJ databases">
        <title>Planctomycetes of the genus Singulisphaera possess chitinolytic capabilities.</title>
        <authorList>
            <person name="Ivanova A."/>
        </authorList>
    </citation>
    <scope>NUCLEOTIDE SEQUENCE</scope>
    <source>
        <strain evidence="7">Ch08T</strain>
    </source>
</reference>
<keyword evidence="3 7" id="KW-0418">Kinase</keyword>
<dbReference type="CDD" id="cd14014">
    <property type="entry name" value="STKc_PknB_like"/>
    <property type="match status" value="1"/>
</dbReference>
<dbReference type="Gene3D" id="1.10.510.10">
    <property type="entry name" value="Transferase(Phosphotransferase) domain 1"/>
    <property type="match status" value="1"/>
</dbReference>
<name>A0AAU7CLP5_9BACT</name>
<protein>
    <submittedName>
        <fullName evidence="7">Protein kinase</fullName>
    </submittedName>
</protein>
<dbReference type="GO" id="GO:0004674">
    <property type="term" value="F:protein serine/threonine kinase activity"/>
    <property type="evidence" value="ECO:0007669"/>
    <property type="project" value="TreeGrafter"/>
</dbReference>
<keyword evidence="2 5" id="KW-0547">Nucleotide-binding</keyword>
<evidence type="ECO:0000313" key="7">
    <source>
        <dbReference type="EMBL" id="XBH06060.1"/>
    </source>
</evidence>
<sequence>MDYGGRVGEATPSGGAIAINERSLFIEALELDDPRDQEAYLQRACGDDDGLRDRVDALLRSHRTRDSFVLDRVPAIGFFSPIAEQPVVVEGVGSVVGPYKLVEAIGEGGMGAVYLAEQQHPVRRQVAIKLIKPGMDSRQVVARFEAERQALALMDHPNIARVLDGGASEAGRPYFVMELVRGMPITDYCDREGLSIAERLELFLLVCRAVQHAHQKGVIHRDLKPSNVLVTVIDGVAAPKVIDFGVAKATGASLTDRTLHTGFHQMIGTPLYMSPEQADISGVDVDTRSDIYSLGVLLYELLTGSTPFDREAMRAAAFDEMRRIIREEEPPSPSTRLSSLAETLPTVMASRGADLRQLRRAVQGELDWIAMKALEKDRRRRYDTVNAFAADLMRHMADLPVEACSPSAWYRFAKFGRRHRTALVAGLVVALALAAGTGVSVWQAVEAKSARRRAEALSAQARKAVDEMYTQVAEKWLAQQPGLVPIQREFLEKALVFYEQFAAESGSDPQAEFEAMRAMHRVGSIRRSLGRHVAAETASRQAVALGTDLVRRHPERPEFRLGVAEARIQLAVLFRETGDPFQERKWVGIGHVGLGGGTLEFTSGTPESRATEAEGEIRRAGEELAKLRANMPATGEFRRRLAAAYTMLASEFGSAHQIPESESAARAAIEIGESLSQDDPAEAESRYVLAKAFVELGIHFGRLNGQGVKSEEAYRRAEAELRKLRKEHPSDPRYRALLAGGLMNIAVICNQTSRGTDAEEATRRAVALFEGLAAEFPDLPKHQKDLASALRNLAVLVQAPGRELEVDGLFRRSLAIREALAGRHPNVPEYEVSALDSMTGLAKELRRRREYGEAGRIMRQAAARAQTLQKEHPELSIVRGIHANSLMPLVHLELAVGDRAAASRAAEDWARQILSEFTAETLIGPVVQLCEAQLEDAAEAEAGPSGLRDEAWAQANLLRFKALLKEAVRRGNDSAMTLHVLADLLTTAPEAIRDPKLAGELARRAVELSPREGICQQSLGWTRYREGDWKGSIEALERVDSFAGAGDFIAAMTCWKLGEKARSRELFDRAERWLSGYETRWTDRVKRGNLTYPPPSMFRRIRAEAASLLGGAPPT</sequence>
<accession>A0AAU7CLP5</accession>
<dbReference type="AlphaFoldDB" id="A0AAU7CLP5"/>
<evidence type="ECO:0000256" key="2">
    <source>
        <dbReference type="ARBA" id="ARBA00022741"/>
    </source>
</evidence>
<dbReference type="PROSITE" id="PS50011">
    <property type="entry name" value="PROTEIN_KINASE_DOM"/>
    <property type="match status" value="1"/>
</dbReference>
<gene>
    <name evidence="7" type="ORF">V5E97_08495</name>
</gene>
<dbReference type="SUPFAM" id="SSF56112">
    <property type="entry name" value="Protein kinase-like (PK-like)"/>
    <property type="match status" value="1"/>
</dbReference>
<dbReference type="InterPro" id="IPR008271">
    <property type="entry name" value="Ser/Thr_kinase_AS"/>
</dbReference>
<dbReference type="Gene3D" id="3.30.200.20">
    <property type="entry name" value="Phosphorylase Kinase, domain 1"/>
    <property type="match status" value="1"/>
</dbReference>
<dbReference type="Gene3D" id="1.25.40.10">
    <property type="entry name" value="Tetratricopeptide repeat domain"/>
    <property type="match status" value="3"/>
</dbReference>
<dbReference type="PANTHER" id="PTHR43289:SF6">
    <property type="entry name" value="SERINE_THREONINE-PROTEIN KINASE NEKL-3"/>
    <property type="match status" value="1"/>
</dbReference>
<feature type="binding site" evidence="5">
    <location>
        <position position="129"/>
    </location>
    <ligand>
        <name>ATP</name>
        <dbReference type="ChEBI" id="CHEBI:30616"/>
    </ligand>
</feature>
<dbReference type="PROSITE" id="PS00107">
    <property type="entry name" value="PROTEIN_KINASE_ATP"/>
    <property type="match status" value="1"/>
</dbReference>
<evidence type="ECO:0000259" key="6">
    <source>
        <dbReference type="PROSITE" id="PS50011"/>
    </source>
</evidence>
<organism evidence="7">
    <name type="scientific">Singulisphaera sp. Ch08</name>
    <dbReference type="NCBI Taxonomy" id="3120278"/>
    <lineage>
        <taxon>Bacteria</taxon>
        <taxon>Pseudomonadati</taxon>
        <taxon>Planctomycetota</taxon>
        <taxon>Planctomycetia</taxon>
        <taxon>Isosphaerales</taxon>
        <taxon>Isosphaeraceae</taxon>
        <taxon>Singulisphaera</taxon>
    </lineage>
</organism>
<evidence type="ECO:0000256" key="5">
    <source>
        <dbReference type="PROSITE-ProRule" id="PRU10141"/>
    </source>
</evidence>
<dbReference type="PROSITE" id="PS00108">
    <property type="entry name" value="PROTEIN_KINASE_ST"/>
    <property type="match status" value="1"/>
</dbReference>
<dbReference type="InterPro" id="IPR011990">
    <property type="entry name" value="TPR-like_helical_dom_sf"/>
</dbReference>
<dbReference type="SUPFAM" id="SSF48452">
    <property type="entry name" value="TPR-like"/>
    <property type="match status" value="2"/>
</dbReference>
<keyword evidence="1" id="KW-0808">Transferase</keyword>
<keyword evidence="4 5" id="KW-0067">ATP-binding</keyword>
<proteinExistence type="predicted"/>
<dbReference type="SMART" id="SM00220">
    <property type="entry name" value="S_TKc"/>
    <property type="match status" value="1"/>
</dbReference>
<evidence type="ECO:0000256" key="3">
    <source>
        <dbReference type="ARBA" id="ARBA00022777"/>
    </source>
</evidence>
<dbReference type="Pfam" id="PF00069">
    <property type="entry name" value="Pkinase"/>
    <property type="match status" value="1"/>
</dbReference>
<dbReference type="InterPro" id="IPR011009">
    <property type="entry name" value="Kinase-like_dom_sf"/>
</dbReference>
<dbReference type="GO" id="GO:0005524">
    <property type="term" value="F:ATP binding"/>
    <property type="evidence" value="ECO:0007669"/>
    <property type="project" value="UniProtKB-UniRule"/>
</dbReference>
<dbReference type="InterPro" id="IPR017441">
    <property type="entry name" value="Protein_kinase_ATP_BS"/>
</dbReference>